<dbReference type="EMBL" id="JAYGJQ010000001">
    <property type="protein sequence ID" value="MEA9355464.1"/>
    <property type="molecule type" value="Genomic_DNA"/>
</dbReference>
<dbReference type="RefSeq" id="WP_323575020.1">
    <property type="nucleotide sequence ID" value="NZ_JAYGJQ010000001.1"/>
</dbReference>
<comment type="caution">
    <text evidence="2">The sequence shown here is derived from an EMBL/GenBank/DDBJ whole genome shotgun (WGS) entry which is preliminary data.</text>
</comment>
<dbReference type="Proteomes" id="UP001302274">
    <property type="component" value="Unassembled WGS sequence"/>
</dbReference>
<sequence length="137" mass="15336">MKILISFFILVYSAASFASCRLDSEEGMKAYDKADEYSSSSESKIISMKRARQGSALYCSKGQEARMGILAAANTYKKSYELFNDVAENCNLSNYSNSPGNAQSALDQYYEHAKILRQMDFVMNRDCDESPVSILLD</sequence>
<keyword evidence="3" id="KW-1185">Reference proteome</keyword>
<dbReference type="PROSITE" id="PS51257">
    <property type="entry name" value="PROKAR_LIPOPROTEIN"/>
    <property type="match status" value="1"/>
</dbReference>
<name>A0ABU5VR06_9BACT</name>
<evidence type="ECO:0008006" key="4">
    <source>
        <dbReference type="Google" id="ProtNLM"/>
    </source>
</evidence>
<evidence type="ECO:0000313" key="3">
    <source>
        <dbReference type="Proteomes" id="UP001302274"/>
    </source>
</evidence>
<proteinExistence type="predicted"/>
<evidence type="ECO:0000256" key="1">
    <source>
        <dbReference type="SAM" id="SignalP"/>
    </source>
</evidence>
<accession>A0ABU5VR06</accession>
<gene>
    <name evidence="2" type="ORF">SHI21_04605</name>
</gene>
<reference evidence="2 3" key="1">
    <citation type="submission" date="2023-11" db="EMBL/GenBank/DDBJ databases">
        <title>A Novel Polar Bacteriovorax (B. antarcticus) Isolated from the Biocrust in Antarctica.</title>
        <authorList>
            <person name="Mun W."/>
            <person name="Choi S.Y."/>
            <person name="Mitchell R.J."/>
        </authorList>
    </citation>
    <scope>NUCLEOTIDE SEQUENCE [LARGE SCALE GENOMIC DNA]</scope>
    <source>
        <strain evidence="2 3">PP10</strain>
    </source>
</reference>
<evidence type="ECO:0000313" key="2">
    <source>
        <dbReference type="EMBL" id="MEA9355464.1"/>
    </source>
</evidence>
<keyword evidence="1" id="KW-0732">Signal</keyword>
<feature type="chain" id="PRO_5046275709" description="Lipoprotein" evidence="1">
    <location>
        <begin position="19"/>
        <end position="137"/>
    </location>
</feature>
<organism evidence="2 3">
    <name type="scientific">Bacteriovorax antarcticus</name>
    <dbReference type="NCBI Taxonomy" id="3088717"/>
    <lineage>
        <taxon>Bacteria</taxon>
        <taxon>Pseudomonadati</taxon>
        <taxon>Bdellovibrionota</taxon>
        <taxon>Bacteriovoracia</taxon>
        <taxon>Bacteriovoracales</taxon>
        <taxon>Bacteriovoracaceae</taxon>
        <taxon>Bacteriovorax</taxon>
    </lineage>
</organism>
<feature type="signal peptide" evidence="1">
    <location>
        <begin position="1"/>
        <end position="18"/>
    </location>
</feature>
<protein>
    <recommendedName>
        <fullName evidence="4">Lipoprotein</fullName>
    </recommendedName>
</protein>